<protein>
    <submittedName>
        <fullName evidence="2">Uncharacterized protein</fullName>
    </submittedName>
</protein>
<comment type="caution">
    <text evidence="2">The sequence shown here is derived from an EMBL/GenBank/DDBJ whole genome shotgun (WGS) entry which is preliminary data.</text>
</comment>
<gene>
    <name evidence="2" type="ORF">QBC35DRAFT_28117</name>
</gene>
<reference evidence="2" key="2">
    <citation type="submission" date="2023-05" db="EMBL/GenBank/DDBJ databases">
        <authorList>
            <consortium name="Lawrence Berkeley National Laboratory"/>
            <person name="Steindorff A."/>
            <person name="Hensen N."/>
            <person name="Bonometti L."/>
            <person name="Westerberg I."/>
            <person name="Brannstrom I.O."/>
            <person name="Guillou S."/>
            <person name="Cros-Aarteil S."/>
            <person name="Calhoun S."/>
            <person name="Haridas S."/>
            <person name="Kuo A."/>
            <person name="Mondo S."/>
            <person name="Pangilinan J."/>
            <person name="Riley R."/>
            <person name="Labutti K."/>
            <person name="Andreopoulos B."/>
            <person name="Lipzen A."/>
            <person name="Chen C."/>
            <person name="Yanf M."/>
            <person name="Daum C."/>
            <person name="Ng V."/>
            <person name="Clum A."/>
            <person name="Ohm R."/>
            <person name="Martin F."/>
            <person name="Silar P."/>
            <person name="Natvig D."/>
            <person name="Lalanne C."/>
            <person name="Gautier V."/>
            <person name="Ament-Velasquez S.L."/>
            <person name="Kruys A."/>
            <person name="Hutchinson M.I."/>
            <person name="Powell A.J."/>
            <person name="Barry K."/>
            <person name="Miller A.N."/>
            <person name="Grigoriev I.V."/>
            <person name="Debuchy R."/>
            <person name="Gladieux P."/>
            <person name="Thoren M.H."/>
            <person name="Johannesson H."/>
        </authorList>
    </citation>
    <scope>NUCLEOTIDE SEQUENCE</scope>
    <source>
        <strain evidence="2">PSN309</strain>
    </source>
</reference>
<dbReference type="EMBL" id="MU864360">
    <property type="protein sequence ID" value="KAK4191332.1"/>
    <property type="molecule type" value="Genomic_DNA"/>
</dbReference>
<proteinExistence type="predicted"/>
<feature type="region of interest" description="Disordered" evidence="1">
    <location>
        <begin position="1"/>
        <end position="23"/>
    </location>
</feature>
<evidence type="ECO:0000313" key="3">
    <source>
        <dbReference type="Proteomes" id="UP001302126"/>
    </source>
</evidence>
<dbReference type="Proteomes" id="UP001302126">
    <property type="component" value="Unassembled WGS sequence"/>
</dbReference>
<evidence type="ECO:0000313" key="2">
    <source>
        <dbReference type="EMBL" id="KAK4191332.1"/>
    </source>
</evidence>
<name>A0AAN7AM99_9PEZI</name>
<evidence type="ECO:0000256" key="1">
    <source>
        <dbReference type="SAM" id="MobiDB-lite"/>
    </source>
</evidence>
<dbReference type="AlphaFoldDB" id="A0AAN7AM99"/>
<organism evidence="2 3">
    <name type="scientific">Podospora australis</name>
    <dbReference type="NCBI Taxonomy" id="1536484"/>
    <lineage>
        <taxon>Eukaryota</taxon>
        <taxon>Fungi</taxon>
        <taxon>Dikarya</taxon>
        <taxon>Ascomycota</taxon>
        <taxon>Pezizomycotina</taxon>
        <taxon>Sordariomycetes</taxon>
        <taxon>Sordariomycetidae</taxon>
        <taxon>Sordariales</taxon>
        <taxon>Podosporaceae</taxon>
        <taxon>Podospora</taxon>
    </lineage>
</organism>
<sequence length="266" mass="30642">MFSLPTMTHQRRGPCRRRSLRREHEKRAQLLVKAARYEGRYQYFQSEPPRARADQRRNSGAGARKSPFPRLPAASGIFPGSLRSSGFRLSPTEIPPFFLVFCSLTLMDQFQLSPFQSAGSPCPFHLFPSFQVLVARSFTAIYRTDASWKLPTTIKPFHCLSPREALAHWRRRYAQHHWIPALEKFQTLLRATRPNPRVSSIVVLGESRHSGHHFPAPYPLHPTNPHHGSPRRTSPIIDLLLCHSPLYLLHISTLYPLLLYPFLHPF</sequence>
<feature type="region of interest" description="Disordered" evidence="1">
    <location>
        <begin position="47"/>
        <end position="72"/>
    </location>
</feature>
<reference evidence="2" key="1">
    <citation type="journal article" date="2023" name="Mol. Phylogenet. Evol.">
        <title>Genome-scale phylogeny and comparative genomics of the fungal order Sordariales.</title>
        <authorList>
            <person name="Hensen N."/>
            <person name="Bonometti L."/>
            <person name="Westerberg I."/>
            <person name="Brannstrom I.O."/>
            <person name="Guillou S."/>
            <person name="Cros-Aarteil S."/>
            <person name="Calhoun S."/>
            <person name="Haridas S."/>
            <person name="Kuo A."/>
            <person name="Mondo S."/>
            <person name="Pangilinan J."/>
            <person name="Riley R."/>
            <person name="LaButti K."/>
            <person name="Andreopoulos B."/>
            <person name="Lipzen A."/>
            <person name="Chen C."/>
            <person name="Yan M."/>
            <person name="Daum C."/>
            <person name="Ng V."/>
            <person name="Clum A."/>
            <person name="Steindorff A."/>
            <person name="Ohm R.A."/>
            <person name="Martin F."/>
            <person name="Silar P."/>
            <person name="Natvig D.O."/>
            <person name="Lalanne C."/>
            <person name="Gautier V."/>
            <person name="Ament-Velasquez S.L."/>
            <person name="Kruys A."/>
            <person name="Hutchinson M.I."/>
            <person name="Powell A.J."/>
            <person name="Barry K."/>
            <person name="Miller A.N."/>
            <person name="Grigoriev I.V."/>
            <person name="Debuchy R."/>
            <person name="Gladieux P."/>
            <person name="Hiltunen Thoren M."/>
            <person name="Johannesson H."/>
        </authorList>
    </citation>
    <scope>NUCLEOTIDE SEQUENCE</scope>
    <source>
        <strain evidence="2">PSN309</strain>
    </source>
</reference>
<keyword evidence="3" id="KW-1185">Reference proteome</keyword>
<feature type="compositionally biased region" description="Basic residues" evidence="1">
    <location>
        <begin position="9"/>
        <end position="21"/>
    </location>
</feature>
<accession>A0AAN7AM99</accession>